<evidence type="ECO:0000313" key="3">
    <source>
        <dbReference type="Proteomes" id="UP001311232"/>
    </source>
</evidence>
<proteinExistence type="predicted"/>
<comment type="caution">
    <text evidence="2">The sequence shown here is derived from an EMBL/GenBank/DDBJ whole genome shotgun (WGS) entry which is preliminary data.</text>
</comment>
<sequence>QEEAGPPGTERTQPPTTSGKASSSSSSDDGAGDEEDEYEPPACQLRSASRPMKSKEASVVLIQANREVTNSQGLRVRIPLHLVVTMRSGTLQ</sequence>
<organism evidence="2 3">
    <name type="scientific">Crenichthys baileyi</name>
    <name type="common">White River springfish</name>
    <dbReference type="NCBI Taxonomy" id="28760"/>
    <lineage>
        <taxon>Eukaryota</taxon>
        <taxon>Metazoa</taxon>
        <taxon>Chordata</taxon>
        <taxon>Craniata</taxon>
        <taxon>Vertebrata</taxon>
        <taxon>Euteleostomi</taxon>
        <taxon>Actinopterygii</taxon>
        <taxon>Neopterygii</taxon>
        <taxon>Teleostei</taxon>
        <taxon>Neoteleostei</taxon>
        <taxon>Acanthomorphata</taxon>
        <taxon>Ovalentaria</taxon>
        <taxon>Atherinomorphae</taxon>
        <taxon>Cyprinodontiformes</taxon>
        <taxon>Goodeidae</taxon>
        <taxon>Crenichthys</taxon>
    </lineage>
</organism>
<dbReference type="Proteomes" id="UP001311232">
    <property type="component" value="Unassembled WGS sequence"/>
</dbReference>
<feature type="non-terminal residue" evidence="2">
    <location>
        <position position="1"/>
    </location>
</feature>
<reference evidence="2 3" key="1">
    <citation type="submission" date="2021-06" db="EMBL/GenBank/DDBJ databases">
        <authorList>
            <person name="Palmer J.M."/>
        </authorList>
    </citation>
    <scope>NUCLEOTIDE SEQUENCE [LARGE SCALE GENOMIC DNA]</scope>
    <source>
        <strain evidence="2 3">MEX-2019</strain>
        <tissue evidence="2">Muscle</tissue>
    </source>
</reference>
<evidence type="ECO:0000256" key="1">
    <source>
        <dbReference type="SAM" id="MobiDB-lite"/>
    </source>
</evidence>
<gene>
    <name evidence="2" type="ORF">CRENBAI_006031</name>
</gene>
<accession>A0AAV9S1Z5</accession>
<feature type="non-terminal residue" evidence="2">
    <location>
        <position position="92"/>
    </location>
</feature>
<feature type="compositionally biased region" description="Acidic residues" evidence="1">
    <location>
        <begin position="30"/>
        <end position="39"/>
    </location>
</feature>
<feature type="compositionally biased region" description="Low complexity" evidence="1">
    <location>
        <begin position="18"/>
        <end position="29"/>
    </location>
</feature>
<dbReference type="AlphaFoldDB" id="A0AAV9S1Z5"/>
<dbReference type="EMBL" id="JAHHUM010001008">
    <property type="protein sequence ID" value="KAK5615078.1"/>
    <property type="molecule type" value="Genomic_DNA"/>
</dbReference>
<protein>
    <submittedName>
        <fullName evidence="2">Uncharacterized protein</fullName>
    </submittedName>
</protein>
<feature type="region of interest" description="Disordered" evidence="1">
    <location>
        <begin position="1"/>
        <end position="56"/>
    </location>
</feature>
<name>A0AAV9S1Z5_9TELE</name>
<evidence type="ECO:0000313" key="2">
    <source>
        <dbReference type="EMBL" id="KAK5615078.1"/>
    </source>
</evidence>
<keyword evidence="3" id="KW-1185">Reference proteome</keyword>